<keyword evidence="5" id="KW-1185">Reference proteome</keyword>
<evidence type="ECO:0000313" key="3">
    <source>
        <dbReference type="EMBL" id="KAG8457216.1"/>
    </source>
</evidence>
<evidence type="ECO:0000256" key="1">
    <source>
        <dbReference type="SAM" id="MobiDB-lite"/>
    </source>
</evidence>
<feature type="signal peptide" evidence="2">
    <location>
        <begin position="1"/>
        <end position="18"/>
    </location>
</feature>
<dbReference type="OrthoDB" id="203873at2759"/>
<feature type="compositionally biased region" description="Low complexity" evidence="1">
    <location>
        <begin position="153"/>
        <end position="165"/>
    </location>
</feature>
<dbReference type="EMBL" id="JAGTXO010000030">
    <property type="protein sequence ID" value="KAG8460863.1"/>
    <property type="molecule type" value="Genomic_DNA"/>
</dbReference>
<comment type="caution">
    <text evidence="4">The sequence shown here is derived from an EMBL/GenBank/DDBJ whole genome shotgun (WGS) entry which is preliminary data.</text>
</comment>
<evidence type="ECO:0000313" key="4">
    <source>
        <dbReference type="EMBL" id="KAG8460863.1"/>
    </source>
</evidence>
<gene>
    <name evidence="3" type="ORF">KFE25_009795</name>
    <name evidence="4" type="ORF">KFE25_010918</name>
</gene>
<name>A0A8J5X741_DIALT</name>
<evidence type="ECO:0000256" key="2">
    <source>
        <dbReference type="SAM" id="SignalP"/>
    </source>
</evidence>
<accession>A0A8J5X741</accession>
<keyword evidence="2" id="KW-0732">Signal</keyword>
<feature type="region of interest" description="Disordered" evidence="1">
    <location>
        <begin position="150"/>
        <end position="207"/>
    </location>
</feature>
<reference evidence="4" key="1">
    <citation type="submission" date="2021-05" db="EMBL/GenBank/DDBJ databases">
        <title>The genome of the haptophyte Pavlova lutheri (Diacronema luteri, Pavlovales) - a model for lipid biosynthesis in eukaryotic algae.</title>
        <authorList>
            <person name="Hulatt C.J."/>
            <person name="Posewitz M.C."/>
        </authorList>
    </citation>
    <scope>NUCLEOTIDE SEQUENCE</scope>
    <source>
        <strain evidence="4">NIVA-4/92</strain>
    </source>
</reference>
<sequence>MAIVAVLLAAGFVNGPLGGRQAASPATCASRARATMGYVPSGMSKEQYEQLKAKERAQSQGKNLAVNGVTTFRSRVLDFRAADEAKAMGDKKAYRFPDKETGNKNNYVRAEGGRSSYRQSKEYEQMLKEKEAELKRQREASARISGAAGGFRFGAAPKQQKAAPASTPPKGGLNFRFGGAPKQQKAAPAPEPAKKPGNFFSGLFGGK</sequence>
<proteinExistence type="predicted"/>
<evidence type="ECO:0000313" key="5">
    <source>
        <dbReference type="Proteomes" id="UP000751190"/>
    </source>
</evidence>
<protein>
    <submittedName>
        <fullName evidence="4">Uncharacterized protein</fullName>
    </submittedName>
</protein>
<dbReference type="AlphaFoldDB" id="A0A8J5X741"/>
<dbReference type="EMBL" id="JAGTXO010000077">
    <property type="protein sequence ID" value="KAG8457216.1"/>
    <property type="molecule type" value="Genomic_DNA"/>
</dbReference>
<dbReference type="Proteomes" id="UP000751190">
    <property type="component" value="Unassembled WGS sequence"/>
</dbReference>
<feature type="chain" id="PRO_5035391762" evidence="2">
    <location>
        <begin position="19"/>
        <end position="207"/>
    </location>
</feature>
<organism evidence="4 5">
    <name type="scientific">Diacronema lutheri</name>
    <name type="common">Unicellular marine alga</name>
    <name type="synonym">Monochrysis lutheri</name>
    <dbReference type="NCBI Taxonomy" id="2081491"/>
    <lineage>
        <taxon>Eukaryota</taxon>
        <taxon>Haptista</taxon>
        <taxon>Haptophyta</taxon>
        <taxon>Pavlovophyceae</taxon>
        <taxon>Pavlovales</taxon>
        <taxon>Pavlovaceae</taxon>
        <taxon>Diacronema</taxon>
    </lineage>
</organism>